<dbReference type="Proteomes" id="UP000054735">
    <property type="component" value="Unassembled WGS sequence"/>
</dbReference>
<keyword evidence="3" id="KW-1185">Reference proteome</keyword>
<dbReference type="AlphaFoldDB" id="A0A378I8A8"/>
<evidence type="ECO:0000313" key="2">
    <source>
        <dbReference type="EMBL" id="STX30861.1"/>
    </source>
</evidence>
<dbReference type="Proteomes" id="UP000255066">
    <property type="component" value="Unassembled WGS sequence"/>
</dbReference>
<evidence type="ECO:0000313" key="4">
    <source>
        <dbReference type="Proteomes" id="UP000255066"/>
    </source>
</evidence>
<sequence length="126" mass="14529">MFSRSESPRLRPRGPHEANLMLRTHDYDYLLNLIFGQQLKHCPALVKELPLFVKTGQSVNTLFEKHIKTIFYRIIPGIHRTFAKSLLAGAYQHMSFREMAGTFFQGMREPVDDACRVLNGSFGWGE</sequence>
<dbReference type="STRING" id="28083.Lbir_1683"/>
<protein>
    <submittedName>
        <fullName evidence="2">Uncharacterized protein</fullName>
    </submittedName>
</protein>
<dbReference type="EMBL" id="LNXT01000021">
    <property type="protein sequence ID" value="KTC71531.1"/>
    <property type="molecule type" value="Genomic_DNA"/>
</dbReference>
<proteinExistence type="predicted"/>
<reference evidence="2 4" key="2">
    <citation type="submission" date="2018-06" db="EMBL/GenBank/DDBJ databases">
        <authorList>
            <consortium name="Pathogen Informatics"/>
            <person name="Doyle S."/>
        </authorList>
    </citation>
    <scope>NUCLEOTIDE SEQUENCE [LARGE SCALE GENOMIC DNA]</scope>
    <source>
        <strain evidence="2 4">NCTC12437</strain>
    </source>
</reference>
<organism evidence="2 4">
    <name type="scientific">Legionella birminghamensis</name>
    <dbReference type="NCBI Taxonomy" id="28083"/>
    <lineage>
        <taxon>Bacteria</taxon>
        <taxon>Pseudomonadati</taxon>
        <taxon>Pseudomonadota</taxon>
        <taxon>Gammaproteobacteria</taxon>
        <taxon>Legionellales</taxon>
        <taxon>Legionellaceae</taxon>
        <taxon>Legionella</taxon>
    </lineage>
</organism>
<gene>
    <name evidence="1" type="ORF">Lbir_1683</name>
    <name evidence="2" type="ORF">NCTC12437_00628</name>
</gene>
<name>A0A378I8A8_9GAMM</name>
<dbReference type="EMBL" id="UGNW01000001">
    <property type="protein sequence ID" value="STX30861.1"/>
    <property type="molecule type" value="Genomic_DNA"/>
</dbReference>
<accession>A0A378I8A8</accession>
<evidence type="ECO:0000313" key="3">
    <source>
        <dbReference type="Proteomes" id="UP000054735"/>
    </source>
</evidence>
<evidence type="ECO:0000313" key="1">
    <source>
        <dbReference type="EMBL" id="KTC71531.1"/>
    </source>
</evidence>
<reference evidence="1 3" key="1">
    <citation type="submission" date="2015-11" db="EMBL/GenBank/DDBJ databases">
        <title>Genomic analysis of 38 Legionella species identifies large and diverse effector repertoires.</title>
        <authorList>
            <person name="Burstein D."/>
            <person name="Amaro F."/>
            <person name="Zusman T."/>
            <person name="Lifshitz Z."/>
            <person name="Cohen O."/>
            <person name="Gilbert J.A."/>
            <person name="Pupko T."/>
            <person name="Shuman H.A."/>
            <person name="Segal G."/>
        </authorList>
    </citation>
    <scope>NUCLEOTIDE SEQUENCE [LARGE SCALE GENOMIC DNA]</scope>
    <source>
        <strain evidence="1 3">CDC#1407-AL-14</strain>
    </source>
</reference>